<dbReference type="OrthoDB" id="2157530at2759"/>
<dbReference type="InterPro" id="IPR052895">
    <property type="entry name" value="HetReg/Transcr_Mod"/>
</dbReference>
<dbReference type="GeneID" id="20344991"/>
<protein>
    <recommendedName>
        <fullName evidence="2">Heterokaryon incompatibility domain-containing protein</fullName>
    </recommendedName>
</protein>
<keyword evidence="1" id="KW-1133">Transmembrane helix</keyword>
<evidence type="ECO:0000259" key="2">
    <source>
        <dbReference type="Pfam" id="PF06985"/>
    </source>
</evidence>
<reference evidence="3" key="2">
    <citation type="submission" date="2010-07" db="EMBL/GenBank/DDBJ databases">
        <authorList>
            <consortium name="The Broad Institute Genome Sequencing Platform"/>
            <consortium name="Broad Institute Genome Sequencing Center for Infectious Disease"/>
            <person name="Ma L.-J."/>
            <person name="Dead R."/>
            <person name="Young S."/>
            <person name="Zeng Q."/>
            <person name="Koehrsen M."/>
            <person name="Alvarado L."/>
            <person name="Berlin A."/>
            <person name="Chapman S.B."/>
            <person name="Chen Z."/>
            <person name="Freedman E."/>
            <person name="Gellesch M."/>
            <person name="Goldberg J."/>
            <person name="Griggs A."/>
            <person name="Gujja S."/>
            <person name="Heilman E.R."/>
            <person name="Heiman D."/>
            <person name="Hepburn T."/>
            <person name="Howarth C."/>
            <person name="Jen D."/>
            <person name="Larson L."/>
            <person name="Mehta T."/>
            <person name="Neiman D."/>
            <person name="Pearson M."/>
            <person name="Roberts A."/>
            <person name="Saif S."/>
            <person name="Shea T."/>
            <person name="Shenoy N."/>
            <person name="Sisk P."/>
            <person name="Stolte C."/>
            <person name="Sykes S."/>
            <person name="Walk T."/>
            <person name="White J."/>
            <person name="Yandava C."/>
            <person name="Haas B."/>
            <person name="Nusbaum C."/>
            <person name="Birren B."/>
        </authorList>
    </citation>
    <scope>NUCLEOTIDE SEQUENCE</scope>
    <source>
        <strain evidence="3">R3-111a-1</strain>
    </source>
</reference>
<dbReference type="VEuPathDB" id="FungiDB:GGTG_04533"/>
<reference evidence="4" key="5">
    <citation type="submission" date="2018-04" db="UniProtKB">
        <authorList>
            <consortium name="EnsemblFungi"/>
        </authorList>
    </citation>
    <scope>IDENTIFICATION</scope>
    <source>
        <strain evidence="4">R3-111a-1</strain>
    </source>
</reference>
<name>J3NTD4_GAET3</name>
<dbReference type="EMBL" id="GL385396">
    <property type="protein sequence ID" value="EJT79449.1"/>
    <property type="molecule type" value="Genomic_DNA"/>
</dbReference>
<organism evidence="3">
    <name type="scientific">Gaeumannomyces tritici (strain R3-111a-1)</name>
    <name type="common">Wheat and barley take-all root rot fungus</name>
    <name type="synonym">Gaeumannomyces graminis var. tritici</name>
    <dbReference type="NCBI Taxonomy" id="644352"/>
    <lineage>
        <taxon>Eukaryota</taxon>
        <taxon>Fungi</taxon>
        <taxon>Dikarya</taxon>
        <taxon>Ascomycota</taxon>
        <taxon>Pezizomycotina</taxon>
        <taxon>Sordariomycetes</taxon>
        <taxon>Sordariomycetidae</taxon>
        <taxon>Magnaporthales</taxon>
        <taxon>Magnaporthaceae</taxon>
        <taxon>Gaeumannomyces</taxon>
    </lineage>
</organism>
<feature type="transmembrane region" description="Helical" evidence="1">
    <location>
        <begin position="23"/>
        <end position="49"/>
    </location>
</feature>
<feature type="transmembrane region" description="Helical" evidence="1">
    <location>
        <begin position="99"/>
        <end position="119"/>
    </location>
</feature>
<dbReference type="AlphaFoldDB" id="J3NTD4"/>
<keyword evidence="1" id="KW-0812">Transmembrane</keyword>
<dbReference type="Proteomes" id="UP000006039">
    <property type="component" value="Unassembled WGS sequence"/>
</dbReference>
<reference evidence="5" key="1">
    <citation type="submission" date="2010-07" db="EMBL/GenBank/DDBJ databases">
        <title>The genome sequence of Gaeumannomyces graminis var. tritici strain R3-111a-1.</title>
        <authorList>
            <consortium name="The Broad Institute Genome Sequencing Platform"/>
            <person name="Ma L.-J."/>
            <person name="Dead R."/>
            <person name="Young S."/>
            <person name="Zeng Q."/>
            <person name="Koehrsen M."/>
            <person name="Alvarado L."/>
            <person name="Berlin A."/>
            <person name="Chapman S.B."/>
            <person name="Chen Z."/>
            <person name="Freedman E."/>
            <person name="Gellesch M."/>
            <person name="Goldberg J."/>
            <person name="Griggs A."/>
            <person name="Gujja S."/>
            <person name="Heilman E.R."/>
            <person name="Heiman D."/>
            <person name="Hepburn T."/>
            <person name="Howarth C."/>
            <person name="Jen D."/>
            <person name="Larson L."/>
            <person name="Mehta T."/>
            <person name="Neiman D."/>
            <person name="Pearson M."/>
            <person name="Roberts A."/>
            <person name="Saif S."/>
            <person name="Shea T."/>
            <person name="Shenoy N."/>
            <person name="Sisk P."/>
            <person name="Stolte C."/>
            <person name="Sykes S."/>
            <person name="Walk T."/>
            <person name="White J."/>
            <person name="Yandava C."/>
            <person name="Haas B."/>
            <person name="Nusbaum C."/>
            <person name="Birren B."/>
        </authorList>
    </citation>
    <scope>NUCLEOTIDE SEQUENCE [LARGE SCALE GENOMIC DNA]</scope>
    <source>
        <strain evidence="5">R3-111a-1</strain>
    </source>
</reference>
<dbReference type="Pfam" id="PF06985">
    <property type="entry name" value="HET"/>
    <property type="match status" value="1"/>
</dbReference>
<reference evidence="3" key="3">
    <citation type="submission" date="2010-09" db="EMBL/GenBank/DDBJ databases">
        <title>Annotation of Gaeumannomyces graminis var. tritici R3-111a-1.</title>
        <authorList>
            <consortium name="The Broad Institute Genome Sequencing Platform"/>
            <person name="Ma L.-J."/>
            <person name="Dead R."/>
            <person name="Young S.K."/>
            <person name="Zeng Q."/>
            <person name="Gargeya S."/>
            <person name="Fitzgerald M."/>
            <person name="Haas B."/>
            <person name="Abouelleil A."/>
            <person name="Alvarado L."/>
            <person name="Arachchi H.M."/>
            <person name="Berlin A."/>
            <person name="Brown A."/>
            <person name="Chapman S.B."/>
            <person name="Chen Z."/>
            <person name="Dunbar C."/>
            <person name="Freedman E."/>
            <person name="Gearin G."/>
            <person name="Gellesch M."/>
            <person name="Goldberg J."/>
            <person name="Griggs A."/>
            <person name="Gujja S."/>
            <person name="Heiman D."/>
            <person name="Howarth C."/>
            <person name="Larson L."/>
            <person name="Lui A."/>
            <person name="MacDonald P.J.P."/>
            <person name="Mehta T."/>
            <person name="Montmayeur A."/>
            <person name="Murphy C."/>
            <person name="Neiman D."/>
            <person name="Pearson M."/>
            <person name="Priest M."/>
            <person name="Roberts A."/>
            <person name="Saif S."/>
            <person name="Shea T."/>
            <person name="Shenoy N."/>
            <person name="Sisk P."/>
            <person name="Stolte C."/>
            <person name="Sykes S."/>
            <person name="Yandava C."/>
            <person name="Wortman J."/>
            <person name="Nusbaum C."/>
            <person name="Birren B."/>
        </authorList>
    </citation>
    <scope>NUCLEOTIDE SEQUENCE</scope>
    <source>
        <strain evidence="3">R3-111a-1</strain>
    </source>
</reference>
<dbReference type="PANTHER" id="PTHR24148">
    <property type="entry name" value="ANKYRIN REPEAT DOMAIN-CONTAINING PROTEIN 39 HOMOLOG-RELATED"/>
    <property type="match status" value="1"/>
</dbReference>
<evidence type="ECO:0000313" key="5">
    <source>
        <dbReference type="Proteomes" id="UP000006039"/>
    </source>
</evidence>
<dbReference type="PANTHER" id="PTHR24148:SF64">
    <property type="entry name" value="HETEROKARYON INCOMPATIBILITY DOMAIN-CONTAINING PROTEIN"/>
    <property type="match status" value="1"/>
</dbReference>
<evidence type="ECO:0000313" key="3">
    <source>
        <dbReference type="EMBL" id="EJT79449.1"/>
    </source>
</evidence>
<dbReference type="InterPro" id="IPR010730">
    <property type="entry name" value="HET"/>
</dbReference>
<dbReference type="HOGENOM" id="CLU_391827_0_0_1"/>
<evidence type="ECO:0000256" key="1">
    <source>
        <dbReference type="SAM" id="Phobius"/>
    </source>
</evidence>
<gene>
    <name evidence="4" type="primary">20344991</name>
    <name evidence="3" type="ORF">GGTG_04533</name>
</gene>
<keyword evidence="5" id="KW-1185">Reference proteome</keyword>
<feature type="domain" description="Heterokaryon incompatibility" evidence="2">
    <location>
        <begin position="213"/>
        <end position="366"/>
    </location>
</feature>
<feature type="transmembrane region" description="Helical" evidence="1">
    <location>
        <begin position="69"/>
        <end position="87"/>
    </location>
</feature>
<accession>J3NTD4</accession>
<reference evidence="4" key="4">
    <citation type="journal article" date="2015" name="G3 (Bethesda)">
        <title>Genome sequences of three phytopathogenic species of the Magnaporthaceae family of fungi.</title>
        <authorList>
            <person name="Okagaki L.H."/>
            <person name="Nunes C.C."/>
            <person name="Sailsbery J."/>
            <person name="Clay B."/>
            <person name="Brown D."/>
            <person name="John T."/>
            <person name="Oh Y."/>
            <person name="Young N."/>
            <person name="Fitzgerald M."/>
            <person name="Haas B.J."/>
            <person name="Zeng Q."/>
            <person name="Young S."/>
            <person name="Adiconis X."/>
            <person name="Fan L."/>
            <person name="Levin J.Z."/>
            <person name="Mitchell T.K."/>
            <person name="Okubara P.A."/>
            <person name="Farman M.L."/>
            <person name="Kohn L.M."/>
            <person name="Birren B."/>
            <person name="Ma L.-J."/>
            <person name="Dean R.A."/>
        </authorList>
    </citation>
    <scope>NUCLEOTIDE SEQUENCE</scope>
    <source>
        <strain evidence="4">R3-111a-1</strain>
    </source>
</reference>
<keyword evidence="1" id="KW-0472">Membrane</keyword>
<evidence type="ECO:0000313" key="4">
    <source>
        <dbReference type="EnsemblFungi" id="EJT79449"/>
    </source>
</evidence>
<dbReference type="RefSeq" id="XP_009220594.1">
    <property type="nucleotide sequence ID" value="XM_009222330.1"/>
</dbReference>
<sequence length="704" mass="79198">MAAEHLYATTVQQRKPSHSVRGLAAMVLVYVAPLVSDRLSTLISCWAWIQSLYVTFADHLQNDISDHDQVRVFLVGACLSGYFSLLMRFLSECHSFRGFIAVAAGTFVAVNLPHIAFRIWEHLPHSDQYDLYYATQLLLFRLNAVIRFVAESRLGRRAPVHNPCARVRSQNAYYKYASLARNQIRVLRLLPGPPSEPIRCQLDTVSLEGDVAYQAVSYVWGSDQLSQFVIVERGNNNNNNNNKGARLDVTASAHAVLKKLRSRWQERVLWIDGLCINQKDEDEKSSQVQMMGRVYAGAWRVVAYLGPSETAPLVQSHLARIRYLRQGRGMSIRQIRDAMLDSAPGWLALRHFFSNPWFTRVWIAQEVVLSAELHLIYGDICMDWGAISQSIEVLVHLIIRPFLLQDNDSDSSPGRSAIREGLDGACAMLELHGDFKSRPSEMTLGAVLGCALCFNCGDKRDKIYGLLSLVKDPKVTPNYRTDYQEVYCSTMRQIIWADGAIKALHYAGNGSRKPVAGLPSWVSDWQYSSLSGLYNREYTAGTDRPSTVLVDPDRPLCVSVKGWRRDRVKLLSDALEMGDEASISKGSHILRAWHRAAETMAMENAICYPEGKRLEVYIRTAIADRFTTLTTAKWWLSPDYNTRFSLSNFSPAKKAELRVMSSRAHDNRRSFDSAATASILGGMPVVQALHHLPVPSRSHSTANR</sequence>
<proteinExistence type="predicted"/>
<dbReference type="EnsemblFungi" id="EJT79449">
    <property type="protein sequence ID" value="EJT79449"/>
    <property type="gene ID" value="GGTG_04533"/>
</dbReference>